<dbReference type="InterPro" id="IPR036397">
    <property type="entry name" value="RNaseH_sf"/>
</dbReference>
<organism evidence="1 2">
    <name type="scientific">Trichonephila clavata</name>
    <name type="common">Joro spider</name>
    <name type="synonym">Nephila clavata</name>
    <dbReference type="NCBI Taxonomy" id="2740835"/>
    <lineage>
        <taxon>Eukaryota</taxon>
        <taxon>Metazoa</taxon>
        <taxon>Ecdysozoa</taxon>
        <taxon>Arthropoda</taxon>
        <taxon>Chelicerata</taxon>
        <taxon>Arachnida</taxon>
        <taxon>Araneae</taxon>
        <taxon>Araneomorphae</taxon>
        <taxon>Entelegynae</taxon>
        <taxon>Araneoidea</taxon>
        <taxon>Nephilidae</taxon>
        <taxon>Trichonephila</taxon>
    </lineage>
</organism>
<reference evidence="1" key="1">
    <citation type="submission" date="2020-07" db="EMBL/GenBank/DDBJ databases">
        <title>Multicomponent nature underlies the extraordinary mechanical properties of spider dragline silk.</title>
        <authorList>
            <person name="Kono N."/>
            <person name="Nakamura H."/>
            <person name="Mori M."/>
            <person name="Yoshida Y."/>
            <person name="Ohtoshi R."/>
            <person name="Malay A.D."/>
            <person name="Moran D.A.P."/>
            <person name="Tomita M."/>
            <person name="Numata K."/>
            <person name="Arakawa K."/>
        </authorList>
    </citation>
    <scope>NUCLEOTIDE SEQUENCE</scope>
</reference>
<dbReference type="Proteomes" id="UP000887116">
    <property type="component" value="Unassembled WGS sequence"/>
</dbReference>
<evidence type="ECO:0000313" key="1">
    <source>
        <dbReference type="EMBL" id="GFQ77798.1"/>
    </source>
</evidence>
<comment type="caution">
    <text evidence="1">The sequence shown here is derived from an EMBL/GenBank/DDBJ whole genome shotgun (WGS) entry which is preliminary data.</text>
</comment>
<dbReference type="AlphaFoldDB" id="A0A8X6FE65"/>
<dbReference type="GO" id="GO:0003676">
    <property type="term" value="F:nucleic acid binding"/>
    <property type="evidence" value="ECO:0007669"/>
    <property type="project" value="InterPro"/>
</dbReference>
<proteinExistence type="predicted"/>
<dbReference type="PANTHER" id="PTHR46060:SF1">
    <property type="entry name" value="MARINER MOS1 TRANSPOSASE-LIKE PROTEIN"/>
    <property type="match status" value="1"/>
</dbReference>
<dbReference type="OrthoDB" id="10017160at2759"/>
<dbReference type="EMBL" id="BMAO01011925">
    <property type="protein sequence ID" value="GFQ77798.1"/>
    <property type="molecule type" value="Genomic_DNA"/>
</dbReference>
<evidence type="ECO:0000313" key="2">
    <source>
        <dbReference type="Proteomes" id="UP000887116"/>
    </source>
</evidence>
<gene>
    <name evidence="1" type="primary">X975_15074</name>
    <name evidence="1" type="ORF">TNCT_9301</name>
</gene>
<accession>A0A8X6FE65</accession>
<dbReference type="InterPro" id="IPR052709">
    <property type="entry name" value="Transposase-MT_Hybrid"/>
</dbReference>
<sequence>MMCSLTFLQRHHPDGQHFIDHIVTRDKTWLYHFVSTSKEANMEKKHPRSPMTKKFKVTSSAGKVVATIFMWCYPDRLPVACPEHQRRSLSCHFDKVMLSHPTQTAGMLNEGVILLQDNAKPHTTQGELGKYGD</sequence>
<keyword evidence="2" id="KW-1185">Reference proteome</keyword>
<dbReference type="PANTHER" id="PTHR46060">
    <property type="entry name" value="MARINER MOS1 TRANSPOSASE-LIKE PROTEIN"/>
    <property type="match status" value="1"/>
</dbReference>
<protein>
    <submittedName>
        <fullName evidence="1">Histone-lysine N-methyltransferase SETMAR</fullName>
    </submittedName>
</protein>
<dbReference type="Gene3D" id="3.30.420.10">
    <property type="entry name" value="Ribonuclease H-like superfamily/Ribonuclease H"/>
    <property type="match status" value="1"/>
</dbReference>
<name>A0A8X6FE65_TRICU</name>